<proteinExistence type="predicted"/>
<evidence type="ECO:0000313" key="1">
    <source>
        <dbReference type="EMBL" id="POU62477.1"/>
    </source>
</evidence>
<dbReference type="EMBL" id="PQLX01000010">
    <property type="protein sequence ID" value="POU62477.1"/>
    <property type="molecule type" value="Genomic_DNA"/>
</dbReference>
<comment type="caution">
    <text evidence="1">The sequence shown here is derived from an EMBL/GenBank/DDBJ whole genome shotgun (WGS) entry which is preliminary data.</text>
</comment>
<sequence length="249" mass="28296">MQIYPSYCNVKYDGYKFITLKRGCMMGIVTWSKAHIFHNTDSMVKLALKDSYDIQKVESHIASKLKTIRNCENNYKAEKLNHYLTMQVKLDLKKESIIQLYHDANNKQKKAEISTPVTVSPDSLALAQKSEADKLKQEMLNMLGSPEEIAHNLSGLNKHINHLLSCDTYQSAVGINKMRSVTTLLQGLSVTQPQATSLLQEKVEGKGFVEYGDPQKQLASEQEWSAVKTHLTKIQLWGQEMQETYAVRD</sequence>
<dbReference type="Proteomes" id="UP000237003">
    <property type="component" value="Unassembled WGS sequence"/>
</dbReference>
<organism evidence="1 2">
    <name type="scientific">Citrobacter amalonaticus</name>
    <dbReference type="NCBI Taxonomy" id="35703"/>
    <lineage>
        <taxon>Bacteria</taxon>
        <taxon>Pseudomonadati</taxon>
        <taxon>Pseudomonadota</taxon>
        <taxon>Gammaproteobacteria</taxon>
        <taxon>Enterobacterales</taxon>
        <taxon>Enterobacteriaceae</taxon>
        <taxon>Citrobacter</taxon>
    </lineage>
</organism>
<dbReference type="AlphaFoldDB" id="A0A2S4RSG9"/>
<protein>
    <submittedName>
        <fullName evidence="1">Uncharacterized protein</fullName>
    </submittedName>
</protein>
<name>A0A2S4RSG9_CITAM</name>
<accession>A0A2S4RSG9</accession>
<reference evidence="1 2" key="1">
    <citation type="submission" date="2018-01" db="EMBL/GenBank/DDBJ databases">
        <title>Complete genome sequences of 14 Citrobacter spp. isolated from plant in Canada.</title>
        <authorList>
            <person name="Bhandare S.G."/>
            <person name="Colavecchio A."/>
            <person name="Jeukens J."/>
            <person name="Emond-Rheault J.-G."/>
            <person name="Freschi L."/>
            <person name="Hamel J."/>
            <person name="Kukavica-Ibrulj I."/>
            <person name="Levesque R."/>
            <person name="Goodridge L."/>
        </authorList>
    </citation>
    <scope>NUCLEOTIDE SEQUENCE [LARGE SCALE GENOMIC DNA]</scope>
    <source>
        <strain evidence="1 2">S1285</strain>
    </source>
</reference>
<evidence type="ECO:0000313" key="2">
    <source>
        <dbReference type="Proteomes" id="UP000237003"/>
    </source>
</evidence>
<gene>
    <name evidence="1" type="ORF">C3430_22525</name>
</gene>